<reference evidence="3 4" key="1">
    <citation type="submission" date="2016-03" db="EMBL/GenBank/DDBJ databases">
        <title>Cyphomyrmex costatus WGS genome.</title>
        <authorList>
            <person name="Nygaard S."/>
            <person name="Hu H."/>
            <person name="Boomsma J."/>
            <person name="Zhang G."/>
        </authorList>
    </citation>
    <scope>NUCLEOTIDE SEQUENCE [LARGE SCALE GENOMIC DNA]</scope>
    <source>
        <strain evidence="3">MS0001</strain>
        <tissue evidence="3">Whole body</tissue>
    </source>
</reference>
<evidence type="ECO:0000313" key="4">
    <source>
        <dbReference type="Proteomes" id="UP000078542"/>
    </source>
</evidence>
<keyword evidence="1" id="KW-1133">Transmembrane helix</keyword>
<dbReference type="AlphaFoldDB" id="A0A151IBM8"/>
<name>A0A151IBM8_9HYME</name>
<gene>
    <name evidence="3" type="ORF">ALC62_12312</name>
</gene>
<accession>A0A151IBM8</accession>
<keyword evidence="2" id="KW-0732">Signal</keyword>
<proteinExistence type="predicted"/>
<keyword evidence="4" id="KW-1185">Reference proteome</keyword>
<organism evidence="3 4">
    <name type="scientific">Cyphomyrmex costatus</name>
    <dbReference type="NCBI Taxonomy" id="456900"/>
    <lineage>
        <taxon>Eukaryota</taxon>
        <taxon>Metazoa</taxon>
        <taxon>Ecdysozoa</taxon>
        <taxon>Arthropoda</taxon>
        <taxon>Hexapoda</taxon>
        <taxon>Insecta</taxon>
        <taxon>Pterygota</taxon>
        <taxon>Neoptera</taxon>
        <taxon>Endopterygota</taxon>
        <taxon>Hymenoptera</taxon>
        <taxon>Apocrita</taxon>
        <taxon>Aculeata</taxon>
        <taxon>Formicoidea</taxon>
        <taxon>Formicidae</taxon>
        <taxon>Myrmicinae</taxon>
        <taxon>Cyphomyrmex</taxon>
    </lineage>
</organism>
<evidence type="ECO:0000313" key="3">
    <source>
        <dbReference type="EMBL" id="KYM97047.1"/>
    </source>
</evidence>
<feature type="chain" id="PRO_5007582069" evidence="2">
    <location>
        <begin position="19"/>
        <end position="87"/>
    </location>
</feature>
<protein>
    <submittedName>
        <fullName evidence="3">Uncharacterized protein</fullName>
    </submittedName>
</protein>
<feature type="signal peptide" evidence="2">
    <location>
        <begin position="1"/>
        <end position="18"/>
    </location>
</feature>
<dbReference type="Proteomes" id="UP000078542">
    <property type="component" value="Unassembled WGS sequence"/>
</dbReference>
<feature type="transmembrane region" description="Helical" evidence="1">
    <location>
        <begin position="34"/>
        <end position="56"/>
    </location>
</feature>
<keyword evidence="1" id="KW-0472">Membrane</keyword>
<keyword evidence="1" id="KW-0812">Transmembrane</keyword>
<sequence length="87" mass="9274">MKAFRILLLLGFIGIVFAKTTVNQRAGTECNNDAGLSGLLGSSGLSGLVTSLIAMFQKFIQMMPTLGDIPNSIQEIMEFLGIANIPI</sequence>
<dbReference type="EMBL" id="KQ978095">
    <property type="protein sequence ID" value="KYM97047.1"/>
    <property type="molecule type" value="Genomic_DNA"/>
</dbReference>
<evidence type="ECO:0000256" key="2">
    <source>
        <dbReference type="SAM" id="SignalP"/>
    </source>
</evidence>
<evidence type="ECO:0000256" key="1">
    <source>
        <dbReference type="SAM" id="Phobius"/>
    </source>
</evidence>